<protein>
    <submittedName>
        <fullName evidence="1">Uncharacterized protein</fullName>
    </submittedName>
</protein>
<dbReference type="EMBL" id="FCOX02000282">
    <property type="protein sequence ID" value="SAL07668.1"/>
    <property type="molecule type" value="Genomic_DNA"/>
</dbReference>
<evidence type="ECO:0000313" key="2">
    <source>
        <dbReference type="Proteomes" id="UP000071859"/>
    </source>
</evidence>
<dbReference type="Proteomes" id="UP000071859">
    <property type="component" value="Unassembled WGS sequence"/>
</dbReference>
<name>A0A158ELB7_9BURK</name>
<dbReference type="AlphaFoldDB" id="A0A158ELB7"/>
<organism evidence="1 2">
    <name type="scientific">Caballeronia calidae</name>
    <dbReference type="NCBI Taxonomy" id="1777139"/>
    <lineage>
        <taxon>Bacteria</taxon>
        <taxon>Pseudomonadati</taxon>
        <taxon>Pseudomonadota</taxon>
        <taxon>Betaproteobacteria</taxon>
        <taxon>Burkholderiales</taxon>
        <taxon>Burkholderiaceae</taxon>
        <taxon>Caballeronia</taxon>
    </lineage>
</organism>
<keyword evidence="2" id="KW-1185">Reference proteome</keyword>
<evidence type="ECO:0000313" key="1">
    <source>
        <dbReference type="EMBL" id="SAL07668.1"/>
    </source>
</evidence>
<sequence>MADRFEQGNGGLQQRLSLVGTHFRQLGVAAGNQALARIVRVGEFEQVALIKEPQLQCSIAGQHTQAAGLQCGDPLQSGVRLERIDMGLGDHATVAHQHHLVDAKALTQLPDLWHERVRVGRVALKHRNGNRHTARIGKQSIVDLQLAALAVTVVPEGGQLTGAALEVARSQVIQHDAAGLQVTLRELALDRILALEQPVHRGIQRLLITGVQFKQLRHGGGVPPARGGELAVGP</sequence>
<gene>
    <name evidence="1" type="ORF">AWB78_08681</name>
</gene>
<proteinExistence type="predicted"/>
<comment type="caution">
    <text evidence="1">The sequence shown here is derived from an EMBL/GenBank/DDBJ whole genome shotgun (WGS) entry which is preliminary data.</text>
</comment>
<accession>A0A158ELB7</accession>
<reference evidence="1" key="1">
    <citation type="submission" date="2016-01" db="EMBL/GenBank/DDBJ databases">
        <authorList>
            <person name="Peeters C."/>
        </authorList>
    </citation>
    <scope>NUCLEOTIDE SEQUENCE</scope>
    <source>
        <strain evidence="1">LMG 29321</strain>
    </source>
</reference>